<dbReference type="Pfam" id="PF01047">
    <property type="entry name" value="MarR"/>
    <property type="match status" value="1"/>
</dbReference>
<dbReference type="InterPro" id="IPR039422">
    <property type="entry name" value="MarR/SlyA-like"/>
</dbReference>
<evidence type="ECO:0000313" key="3">
    <source>
        <dbReference type="Proteomes" id="UP000181942"/>
    </source>
</evidence>
<feature type="domain" description="HTH marR-type" evidence="1">
    <location>
        <begin position="9"/>
        <end position="152"/>
    </location>
</feature>
<dbReference type="GO" id="GO:0006950">
    <property type="term" value="P:response to stress"/>
    <property type="evidence" value="ECO:0007669"/>
    <property type="project" value="TreeGrafter"/>
</dbReference>
<dbReference type="GO" id="GO:0003700">
    <property type="term" value="F:DNA-binding transcription factor activity"/>
    <property type="evidence" value="ECO:0007669"/>
    <property type="project" value="InterPro"/>
</dbReference>
<dbReference type="PROSITE" id="PS50995">
    <property type="entry name" value="HTH_MARR_2"/>
    <property type="match status" value="1"/>
</dbReference>
<dbReference type="AlphaFoldDB" id="A0A1I1YYW5"/>
<dbReference type="Proteomes" id="UP000181942">
    <property type="component" value="Unassembled WGS sequence"/>
</dbReference>
<sequence>MSTPPPRAADPALTDVAEIERALTRISYLTSRVRQHERLMALAGLPLDRAAVALLRQVADSGSLRPSELANLLSVEASHVTRQVQQLEKTGYLTRVPDPNDRRAQRIELTPAGRDAVDRVREASCRGMSVALADWSPEDLEQLATLCHRLVDDFFEHAEDEIDLTPEVPRKA</sequence>
<protein>
    <submittedName>
        <fullName evidence="2">Transcriptional regulator, MarR family</fullName>
    </submittedName>
</protein>
<dbReference type="OrthoDB" id="4485201at2"/>
<evidence type="ECO:0000313" key="2">
    <source>
        <dbReference type="EMBL" id="SFE23220.1"/>
    </source>
</evidence>
<dbReference type="PRINTS" id="PR00598">
    <property type="entry name" value="HTHMARR"/>
</dbReference>
<proteinExistence type="predicted"/>
<dbReference type="RefSeq" id="WP_075025281.1">
    <property type="nucleotide sequence ID" value="NZ_FONR01000001.1"/>
</dbReference>
<organism evidence="2 3">
    <name type="scientific">Streptomyces mirabilis</name>
    <dbReference type="NCBI Taxonomy" id="68239"/>
    <lineage>
        <taxon>Bacteria</taxon>
        <taxon>Bacillati</taxon>
        <taxon>Actinomycetota</taxon>
        <taxon>Actinomycetes</taxon>
        <taxon>Kitasatosporales</taxon>
        <taxon>Streptomycetaceae</taxon>
        <taxon>Streptomyces</taxon>
    </lineage>
</organism>
<dbReference type="PANTHER" id="PTHR33164:SF57">
    <property type="entry name" value="MARR-FAMILY TRANSCRIPTIONAL REGULATOR"/>
    <property type="match status" value="1"/>
</dbReference>
<evidence type="ECO:0000259" key="1">
    <source>
        <dbReference type="PROSITE" id="PS50995"/>
    </source>
</evidence>
<dbReference type="InterPro" id="IPR000835">
    <property type="entry name" value="HTH_MarR-typ"/>
</dbReference>
<dbReference type="SUPFAM" id="SSF46785">
    <property type="entry name" value="Winged helix' DNA-binding domain"/>
    <property type="match status" value="1"/>
</dbReference>
<dbReference type="Gene3D" id="1.10.10.10">
    <property type="entry name" value="Winged helix-like DNA-binding domain superfamily/Winged helix DNA-binding domain"/>
    <property type="match status" value="1"/>
</dbReference>
<dbReference type="SMART" id="SM00347">
    <property type="entry name" value="HTH_MARR"/>
    <property type="match status" value="1"/>
</dbReference>
<dbReference type="EMBL" id="FONR01000001">
    <property type="protein sequence ID" value="SFE23220.1"/>
    <property type="molecule type" value="Genomic_DNA"/>
</dbReference>
<dbReference type="InterPro" id="IPR036390">
    <property type="entry name" value="WH_DNA-bd_sf"/>
</dbReference>
<dbReference type="PANTHER" id="PTHR33164">
    <property type="entry name" value="TRANSCRIPTIONAL REGULATOR, MARR FAMILY"/>
    <property type="match status" value="1"/>
</dbReference>
<reference evidence="2 3" key="1">
    <citation type="submission" date="2016-10" db="EMBL/GenBank/DDBJ databases">
        <authorList>
            <person name="de Groot N.N."/>
        </authorList>
    </citation>
    <scope>NUCLEOTIDE SEQUENCE [LARGE SCALE GENOMIC DNA]</scope>
    <source>
        <strain evidence="2 3">OK461</strain>
    </source>
</reference>
<dbReference type="InterPro" id="IPR036388">
    <property type="entry name" value="WH-like_DNA-bd_sf"/>
</dbReference>
<accession>A0A1I1YYW5</accession>
<name>A0A1I1YYW5_9ACTN</name>
<gene>
    <name evidence="2" type="ORF">SAMN02787118_10130</name>
</gene>